<keyword evidence="8" id="KW-1185">Reference proteome</keyword>
<dbReference type="InterPro" id="IPR001650">
    <property type="entry name" value="Helicase_C-like"/>
</dbReference>
<comment type="subcellular location">
    <subcellularLocation>
        <location evidence="1">Nucleus</location>
    </subcellularLocation>
</comment>
<evidence type="ECO:0000259" key="6">
    <source>
        <dbReference type="Pfam" id="PF00271"/>
    </source>
</evidence>
<reference evidence="7 8" key="1">
    <citation type="journal article" date="2014" name="Nat. Commun.">
        <title>Klebsormidium flaccidum genome reveals primary factors for plant terrestrial adaptation.</title>
        <authorList>
            <person name="Hori K."/>
            <person name="Maruyama F."/>
            <person name="Fujisawa T."/>
            <person name="Togashi T."/>
            <person name="Yamamoto N."/>
            <person name="Seo M."/>
            <person name="Sato S."/>
            <person name="Yamada T."/>
            <person name="Mori H."/>
            <person name="Tajima N."/>
            <person name="Moriyama T."/>
            <person name="Ikeuchi M."/>
            <person name="Watanabe M."/>
            <person name="Wada H."/>
            <person name="Kobayashi K."/>
            <person name="Saito M."/>
            <person name="Masuda T."/>
            <person name="Sasaki-Sekimoto Y."/>
            <person name="Mashiguchi K."/>
            <person name="Awai K."/>
            <person name="Shimojima M."/>
            <person name="Masuda S."/>
            <person name="Iwai M."/>
            <person name="Nobusawa T."/>
            <person name="Narise T."/>
            <person name="Kondo S."/>
            <person name="Saito H."/>
            <person name="Sato R."/>
            <person name="Murakawa M."/>
            <person name="Ihara Y."/>
            <person name="Oshima-Yamada Y."/>
            <person name="Ohtaka K."/>
            <person name="Satoh M."/>
            <person name="Sonobe K."/>
            <person name="Ishii M."/>
            <person name="Ohtani R."/>
            <person name="Kanamori-Sato M."/>
            <person name="Honoki R."/>
            <person name="Miyazaki D."/>
            <person name="Mochizuki H."/>
            <person name="Umetsu J."/>
            <person name="Higashi K."/>
            <person name="Shibata D."/>
            <person name="Kamiya Y."/>
            <person name="Sato N."/>
            <person name="Nakamura Y."/>
            <person name="Tabata S."/>
            <person name="Ida S."/>
            <person name="Kurokawa K."/>
            <person name="Ohta H."/>
        </authorList>
    </citation>
    <scope>NUCLEOTIDE SEQUENCE [LARGE SCALE GENOMIC DNA]</scope>
    <source>
        <strain evidence="7 8">NIES-2285</strain>
    </source>
</reference>
<dbReference type="PANTHER" id="PTHR45821:SF5">
    <property type="entry name" value="SNF2 DOMAIN-CONTAINING PROTEIN CLASSY 4"/>
    <property type="match status" value="1"/>
</dbReference>
<dbReference type="Gene3D" id="3.40.50.300">
    <property type="entry name" value="P-loop containing nucleotide triphosphate hydrolases"/>
    <property type="match status" value="1"/>
</dbReference>
<evidence type="ECO:0000256" key="3">
    <source>
        <dbReference type="ARBA" id="ARBA00022840"/>
    </source>
</evidence>
<keyword evidence="3" id="KW-0067">ATP-binding</keyword>
<dbReference type="SUPFAM" id="SSF52540">
    <property type="entry name" value="P-loop containing nucleoside triphosphate hydrolases"/>
    <property type="match status" value="1"/>
</dbReference>
<dbReference type="OrthoDB" id="2020972at2759"/>
<dbReference type="EMBL" id="DF237005">
    <property type="protein sequence ID" value="GAQ80523.1"/>
    <property type="molecule type" value="Genomic_DNA"/>
</dbReference>
<organism evidence="7 8">
    <name type="scientific">Klebsormidium nitens</name>
    <name type="common">Green alga</name>
    <name type="synonym">Ulothrix nitens</name>
    <dbReference type="NCBI Taxonomy" id="105231"/>
    <lineage>
        <taxon>Eukaryota</taxon>
        <taxon>Viridiplantae</taxon>
        <taxon>Streptophyta</taxon>
        <taxon>Klebsormidiophyceae</taxon>
        <taxon>Klebsormidiales</taxon>
        <taxon>Klebsormidiaceae</taxon>
        <taxon>Klebsormidium</taxon>
    </lineage>
</organism>
<dbReference type="STRING" id="105231.A0A1Y1HR09"/>
<sequence length="136" mass="14756">MYATLLRGASRAVVLLATKGTCSEGIDLSGGTHVVLSQPSWNPMQDRQLVGRSVRPGQKGHVFVHRLICARTFEEKIHREAERLVRLLFSPRKLRGDQTPDGSRVQVAENPLGADQSLSGGIGGRDWRRGGGSPSS</sequence>
<dbReference type="Pfam" id="PF00271">
    <property type="entry name" value="Helicase_C"/>
    <property type="match status" value="1"/>
</dbReference>
<dbReference type="AlphaFoldDB" id="A0A1Y1HR09"/>
<name>A0A1Y1HR09_KLENI</name>
<evidence type="ECO:0000313" key="8">
    <source>
        <dbReference type="Proteomes" id="UP000054558"/>
    </source>
</evidence>
<dbReference type="InterPro" id="IPR027417">
    <property type="entry name" value="P-loop_NTPase"/>
</dbReference>
<evidence type="ECO:0000256" key="4">
    <source>
        <dbReference type="ARBA" id="ARBA00023242"/>
    </source>
</evidence>
<feature type="region of interest" description="Disordered" evidence="5">
    <location>
        <begin position="93"/>
        <end position="136"/>
    </location>
</feature>
<evidence type="ECO:0000256" key="5">
    <source>
        <dbReference type="SAM" id="MobiDB-lite"/>
    </source>
</evidence>
<feature type="compositionally biased region" description="Gly residues" evidence="5">
    <location>
        <begin position="120"/>
        <end position="136"/>
    </location>
</feature>
<dbReference type="InterPro" id="IPR044567">
    <property type="entry name" value="CLSY/DRD1"/>
</dbReference>
<keyword evidence="4" id="KW-0539">Nucleus</keyword>
<dbReference type="GO" id="GO:0005524">
    <property type="term" value="F:ATP binding"/>
    <property type="evidence" value="ECO:0007669"/>
    <property type="project" value="UniProtKB-KW"/>
</dbReference>
<feature type="domain" description="Helicase C-terminal" evidence="6">
    <location>
        <begin position="13"/>
        <end position="57"/>
    </location>
</feature>
<evidence type="ECO:0000313" key="7">
    <source>
        <dbReference type="EMBL" id="GAQ80523.1"/>
    </source>
</evidence>
<dbReference type="GO" id="GO:0080188">
    <property type="term" value="P:gene silencing by siRNA-directed DNA methylation"/>
    <property type="evidence" value="ECO:0007669"/>
    <property type="project" value="InterPro"/>
</dbReference>
<protein>
    <submittedName>
        <fullName evidence="7">DNA repair and recombination protein RAD54 and RAD54-like protein</fullName>
    </submittedName>
</protein>
<dbReference type="Proteomes" id="UP000054558">
    <property type="component" value="Unassembled WGS sequence"/>
</dbReference>
<keyword evidence="2" id="KW-0547">Nucleotide-binding</keyword>
<evidence type="ECO:0000256" key="1">
    <source>
        <dbReference type="ARBA" id="ARBA00004123"/>
    </source>
</evidence>
<dbReference type="PANTHER" id="PTHR45821">
    <property type="entry name" value="SNF2 DOMAIN-CONTAINING PROTEIN CLASSY 2-RELATED"/>
    <property type="match status" value="1"/>
</dbReference>
<proteinExistence type="predicted"/>
<gene>
    <name evidence="7" type="ORF">KFL_000560130</name>
</gene>
<accession>A0A1Y1HR09</accession>
<dbReference type="GO" id="GO:0005634">
    <property type="term" value="C:nucleus"/>
    <property type="evidence" value="ECO:0007669"/>
    <property type="project" value="UniProtKB-SubCell"/>
</dbReference>
<evidence type="ECO:0000256" key="2">
    <source>
        <dbReference type="ARBA" id="ARBA00022741"/>
    </source>
</evidence>